<reference evidence="2 3" key="1">
    <citation type="submission" date="2019-03" db="EMBL/GenBank/DDBJ databases">
        <title>First draft genome of Liparis tanakae, snailfish: a comprehensive survey of snailfish specific genes.</title>
        <authorList>
            <person name="Kim W."/>
            <person name="Song I."/>
            <person name="Jeong J.-H."/>
            <person name="Kim D."/>
            <person name="Kim S."/>
            <person name="Ryu S."/>
            <person name="Song J.Y."/>
            <person name="Lee S.K."/>
        </authorList>
    </citation>
    <scope>NUCLEOTIDE SEQUENCE [LARGE SCALE GENOMIC DNA]</scope>
    <source>
        <tissue evidence="2">Muscle</tissue>
    </source>
</reference>
<accession>A0A4Z2HBT3</accession>
<keyword evidence="3" id="KW-1185">Reference proteome</keyword>
<sequence>MMRRWKGGRDSPEQPGVGGQSGDGDADVVVHMEDLLLVGGQFRLGSLRRHETIRHGLTGLRHNESGITSTVDGFAPCYQSSVLCVSHSLLEGSQVEGKHLGSVTFTCREEREGSGGEAAEIQFVQGRFQSFRDEYKSCQSVGSPSPETFTRDLVVLTRGPTERGPNGDPLISLFRFIIVTAFINREGTASNKHAVLQACKVTAEVVANPEDVTAEKEN</sequence>
<dbReference type="Proteomes" id="UP000314294">
    <property type="component" value="Unassembled WGS sequence"/>
</dbReference>
<organism evidence="2 3">
    <name type="scientific">Liparis tanakae</name>
    <name type="common">Tanaka's snailfish</name>
    <dbReference type="NCBI Taxonomy" id="230148"/>
    <lineage>
        <taxon>Eukaryota</taxon>
        <taxon>Metazoa</taxon>
        <taxon>Chordata</taxon>
        <taxon>Craniata</taxon>
        <taxon>Vertebrata</taxon>
        <taxon>Euteleostomi</taxon>
        <taxon>Actinopterygii</taxon>
        <taxon>Neopterygii</taxon>
        <taxon>Teleostei</taxon>
        <taxon>Neoteleostei</taxon>
        <taxon>Acanthomorphata</taxon>
        <taxon>Eupercaria</taxon>
        <taxon>Perciformes</taxon>
        <taxon>Cottioidei</taxon>
        <taxon>Cottales</taxon>
        <taxon>Liparidae</taxon>
        <taxon>Liparis</taxon>
    </lineage>
</organism>
<protein>
    <submittedName>
        <fullName evidence="2">Uncharacterized protein</fullName>
    </submittedName>
</protein>
<name>A0A4Z2HBT3_9TELE</name>
<evidence type="ECO:0000256" key="1">
    <source>
        <dbReference type="SAM" id="MobiDB-lite"/>
    </source>
</evidence>
<feature type="region of interest" description="Disordered" evidence="1">
    <location>
        <begin position="1"/>
        <end position="25"/>
    </location>
</feature>
<comment type="caution">
    <text evidence="2">The sequence shown here is derived from an EMBL/GenBank/DDBJ whole genome shotgun (WGS) entry which is preliminary data.</text>
</comment>
<gene>
    <name evidence="2" type="ORF">EYF80_026449</name>
</gene>
<evidence type="ECO:0000313" key="2">
    <source>
        <dbReference type="EMBL" id="TNN63347.1"/>
    </source>
</evidence>
<dbReference type="AlphaFoldDB" id="A0A4Z2HBT3"/>
<dbReference type="EMBL" id="SRLO01000275">
    <property type="protein sequence ID" value="TNN63347.1"/>
    <property type="molecule type" value="Genomic_DNA"/>
</dbReference>
<evidence type="ECO:0000313" key="3">
    <source>
        <dbReference type="Proteomes" id="UP000314294"/>
    </source>
</evidence>
<proteinExistence type="predicted"/>